<dbReference type="EMBL" id="GDJX01027178">
    <property type="protein sequence ID" value="JAT40758.1"/>
    <property type="molecule type" value="Transcribed_RNA"/>
</dbReference>
<organism evidence="1">
    <name type="scientific">Anthurium amnicola</name>
    <dbReference type="NCBI Taxonomy" id="1678845"/>
    <lineage>
        <taxon>Eukaryota</taxon>
        <taxon>Viridiplantae</taxon>
        <taxon>Streptophyta</taxon>
        <taxon>Embryophyta</taxon>
        <taxon>Tracheophyta</taxon>
        <taxon>Spermatophyta</taxon>
        <taxon>Magnoliopsida</taxon>
        <taxon>Liliopsida</taxon>
        <taxon>Araceae</taxon>
        <taxon>Pothoideae</taxon>
        <taxon>Potheae</taxon>
        <taxon>Anthurium</taxon>
    </lineage>
</organism>
<gene>
    <name evidence="1" type="ORF">g.109668</name>
</gene>
<evidence type="ECO:0000313" key="1">
    <source>
        <dbReference type="EMBL" id="JAT40758.1"/>
    </source>
</evidence>
<accession>A0A1D1XEB9</accession>
<reference evidence="1" key="1">
    <citation type="submission" date="2015-07" db="EMBL/GenBank/DDBJ databases">
        <title>Transcriptome Assembly of Anthurium amnicola.</title>
        <authorList>
            <person name="Suzuki J."/>
        </authorList>
    </citation>
    <scope>NUCLEOTIDE SEQUENCE</scope>
</reference>
<sequence length="250" mass="27226">MGTEKLRIGYRASDLLKQIREGSDRLNWVFKRVWAVFFLAQQDPGGLRLLVQAWPLAARSAAVSAPVPVRGADSDGCRGTQQAPGSGRWLEVPVLLLLLSIGEERGSRMGAATAIWLSACVGAGAGLVAGVQRPARWGGCRRRQLGPEAAQVDCRKRPRWTVGLLWGPSCVFRQQRGQTGTLRNQLEASLLPLGLFFLCSLILNKRSGSCSCCGDRSLDSFSRQGRLFRLLLMVISAVREATAAYLGDCR</sequence>
<protein>
    <submittedName>
        <fullName evidence="1">Uncharacterized protein</fullName>
    </submittedName>
</protein>
<name>A0A1D1XEB9_9ARAE</name>
<proteinExistence type="predicted"/>
<dbReference type="AlphaFoldDB" id="A0A1D1XEB9"/>